<protein>
    <submittedName>
        <fullName evidence="2">Anti-phage defense protein ZorA</fullName>
    </submittedName>
</protein>
<evidence type="ECO:0000256" key="1">
    <source>
        <dbReference type="SAM" id="Phobius"/>
    </source>
</evidence>
<proteinExistence type="predicted"/>
<dbReference type="STRING" id="288004.AL038_16845"/>
<reference evidence="3" key="1">
    <citation type="submission" date="2016-12" db="EMBL/GenBank/DDBJ databases">
        <title>Complete Genome Sequence of Beggiatoa leptomitiformis D-401.</title>
        <authorList>
            <person name="Fomenkov A."/>
            <person name="Vincze T."/>
            <person name="Grabovich M."/>
            <person name="Anton B.P."/>
            <person name="Dubinina G."/>
            <person name="Orlova M."/>
            <person name="Belousova E."/>
            <person name="Roberts R.J."/>
        </authorList>
    </citation>
    <scope>NUCLEOTIDE SEQUENCE [LARGE SCALE GENOMIC DNA]</scope>
    <source>
        <strain evidence="3">D-401</strain>
    </source>
</reference>
<keyword evidence="1" id="KW-0472">Membrane</keyword>
<gene>
    <name evidence="2" type="primary">zorA</name>
    <name evidence="2" type="ORF">BLE401_07395</name>
</gene>
<sequence length="612" mass="68276">MQMDLFFSLINNPMIPWGLALSILLLALSIWGLFRLTLARFERQLFQAQQAIDKIPPSEFINHYEILNEQLQKNPLLAQQWEAFRKTLILPKKPREPIFYTHRPDLYFNETTLIAPRLNLRLYQSAPNIFVGIGLFFTFIGLVAALWFASQGVAAPDIEKAQQALRDLLHAATFKFITSISGLIASIVFSWREKVQLHNLQEKFHIFCHSLESHLTFITLEQVNGAQIEESKRQTEQLERFNTDLAASIANALEDKFSEKLAKAMKPLSVAIDGLADRVGGMNQNALERMVETFSQHLQNAAGEEMKQVAQALEKLIPTLGELRQQFDMSGVDFGSRMTDAASTLQQGFNHAADNLLERMSATTAEINQTAAQELQRVGEPLSALLTAMTGLKQGIDESSNHLRTKAQDAGAALGLAGEKLEMRLSSASQQLATQLTDAADKFAIVRTEMSEMSGQTVEMFKLSLKQLGNIQTQLVETGAQLTLVGQPLSETVQALNLTLNNVKTLSQSMETTVNTLQAVSTSSSESLNSTNKTVEQVWKKYQSHFEKVDEDVAKVFQELSKGVDNYRQQVESFTQKLDESLNNATKSLSSVIVELMESIEDLNNTSAKEKK</sequence>
<dbReference type="Gene3D" id="1.20.5.1230">
    <property type="entry name" value="Apolipoprotein A-I"/>
    <property type="match status" value="2"/>
</dbReference>
<accession>A0A2N9YDL7</accession>
<keyword evidence="1" id="KW-1133">Transmembrane helix</keyword>
<keyword evidence="3" id="KW-1185">Reference proteome</keyword>
<feature type="transmembrane region" description="Helical" evidence="1">
    <location>
        <begin position="14"/>
        <end position="34"/>
    </location>
</feature>
<feature type="transmembrane region" description="Helical" evidence="1">
    <location>
        <begin position="129"/>
        <end position="149"/>
    </location>
</feature>
<keyword evidence="1" id="KW-0812">Transmembrane</keyword>
<feature type="transmembrane region" description="Helical" evidence="1">
    <location>
        <begin position="169"/>
        <end position="191"/>
    </location>
</feature>
<evidence type="ECO:0000313" key="3">
    <source>
        <dbReference type="Proteomes" id="UP000234271"/>
    </source>
</evidence>
<dbReference type="EMBL" id="CP018889">
    <property type="protein sequence ID" value="AUI68546.2"/>
    <property type="molecule type" value="Genomic_DNA"/>
</dbReference>
<dbReference type="Proteomes" id="UP000234271">
    <property type="component" value="Chromosome"/>
</dbReference>
<dbReference type="SUPFAM" id="SSF58113">
    <property type="entry name" value="Apolipoprotein A-I"/>
    <property type="match status" value="1"/>
</dbReference>
<dbReference type="AlphaFoldDB" id="A0A2N9YDL7"/>
<dbReference type="NCBIfam" id="NF033914">
    <property type="entry name" value="antiphage_ZorA_1"/>
    <property type="match status" value="1"/>
</dbReference>
<organism evidence="2 3">
    <name type="scientific">Beggiatoa leptomitoformis</name>
    <dbReference type="NCBI Taxonomy" id="288004"/>
    <lineage>
        <taxon>Bacteria</taxon>
        <taxon>Pseudomonadati</taxon>
        <taxon>Pseudomonadota</taxon>
        <taxon>Gammaproteobacteria</taxon>
        <taxon>Thiotrichales</taxon>
        <taxon>Thiotrichaceae</taxon>
        <taxon>Beggiatoa</taxon>
    </lineage>
</organism>
<name>A0A2N9YDL7_9GAMM</name>
<evidence type="ECO:0000313" key="2">
    <source>
        <dbReference type="EMBL" id="AUI68546.2"/>
    </source>
</evidence>